<reference evidence="2 3" key="1">
    <citation type="submission" date="2023-10" db="EMBL/GenBank/DDBJ databases">
        <authorList>
            <person name="Botero Cardona J."/>
        </authorList>
    </citation>
    <scope>NUCLEOTIDE SEQUENCE [LARGE SCALE GENOMIC DNA]</scope>
    <source>
        <strain evidence="2 3">R-82641</strain>
    </source>
</reference>
<feature type="compositionally biased region" description="Basic and acidic residues" evidence="1">
    <location>
        <begin position="63"/>
        <end position="86"/>
    </location>
</feature>
<proteinExistence type="predicted"/>
<evidence type="ECO:0000256" key="1">
    <source>
        <dbReference type="SAM" id="MobiDB-lite"/>
    </source>
</evidence>
<name>A0ABN9Z034_9LACO</name>
<dbReference type="RefSeq" id="WP_053069008.1">
    <property type="nucleotide sequence ID" value="NZ_CAUZLY010000021.1"/>
</dbReference>
<feature type="region of interest" description="Disordered" evidence="1">
    <location>
        <begin position="52"/>
        <end position="86"/>
    </location>
</feature>
<evidence type="ECO:0008006" key="4">
    <source>
        <dbReference type="Google" id="ProtNLM"/>
    </source>
</evidence>
<evidence type="ECO:0000313" key="3">
    <source>
        <dbReference type="Proteomes" id="UP001314200"/>
    </source>
</evidence>
<sequence length="161" mass="18980">MAKTIKELADELGVSKQTVQYHYQHLLAKNRQKDSRGFNVVNPTAEREIRGKVAKSLPPKNRQRTDKEVAKNQQRTDKEKTSINADLKRQIEDLKQQRDQLFASKEKELASKDRQIEKLGKLLDQAQQLQLIAEQKIENQKNQLTEFTEKKKSFWYKLFRN</sequence>
<comment type="caution">
    <text evidence="2">The sequence shown here is derived from an EMBL/GenBank/DDBJ whole genome shotgun (WGS) entry which is preliminary data.</text>
</comment>
<protein>
    <recommendedName>
        <fullName evidence="4">Replication protein RepB</fullName>
    </recommendedName>
</protein>
<accession>A0ABN9Z034</accession>
<dbReference type="EMBL" id="CAUZLY010000021">
    <property type="protein sequence ID" value="CAK1255057.1"/>
    <property type="molecule type" value="Genomic_DNA"/>
</dbReference>
<evidence type="ECO:0000313" key="2">
    <source>
        <dbReference type="EMBL" id="CAK1255057.1"/>
    </source>
</evidence>
<keyword evidence="3" id="KW-1185">Reference proteome</keyword>
<dbReference type="Proteomes" id="UP001314200">
    <property type="component" value="Unassembled WGS sequence"/>
</dbReference>
<gene>
    <name evidence="2" type="ORF">R82641_BJNNKPBH_01587</name>
</gene>
<organism evidence="2 3">
    <name type="scientific">Fructobacillus cardui</name>
    <dbReference type="NCBI Taxonomy" id="2893170"/>
    <lineage>
        <taxon>Bacteria</taxon>
        <taxon>Bacillati</taxon>
        <taxon>Bacillota</taxon>
        <taxon>Bacilli</taxon>
        <taxon>Lactobacillales</taxon>
        <taxon>Lactobacillaceae</taxon>
        <taxon>Fructobacillus</taxon>
    </lineage>
</organism>